<dbReference type="InterPro" id="IPR011251">
    <property type="entry name" value="Luciferase-like_dom"/>
</dbReference>
<reference evidence="3 4" key="1">
    <citation type="submission" date="2018-06" db="EMBL/GenBank/DDBJ databases">
        <title>Rhizobium wuzhouense sp. nov., isolated from roots of Oryza officinalis.</title>
        <authorList>
            <person name="Yuan T."/>
        </authorList>
    </citation>
    <scope>NUCLEOTIDE SEQUENCE [LARGE SCALE GENOMIC DNA]</scope>
    <source>
        <strain evidence="3 4">W44</strain>
    </source>
</reference>
<dbReference type="InterPro" id="IPR036661">
    <property type="entry name" value="Luciferase-like_sf"/>
</dbReference>
<dbReference type="EMBL" id="QJRY01000004">
    <property type="protein sequence ID" value="PYB73154.1"/>
    <property type="molecule type" value="Genomic_DNA"/>
</dbReference>
<name>A0ABX5NS57_9HYPH</name>
<evidence type="ECO:0000256" key="1">
    <source>
        <dbReference type="ARBA" id="ARBA00007789"/>
    </source>
</evidence>
<dbReference type="Pfam" id="PF00296">
    <property type="entry name" value="Bac_luciferase"/>
    <property type="match status" value="1"/>
</dbReference>
<comment type="similarity">
    <text evidence="1">To bacterial alkanal monooxygenase alpha and beta chains.</text>
</comment>
<gene>
    <name evidence="3" type="ORF">DMY87_12580</name>
</gene>
<evidence type="ECO:0000259" key="2">
    <source>
        <dbReference type="Pfam" id="PF00296"/>
    </source>
</evidence>
<dbReference type="Gene3D" id="3.20.20.30">
    <property type="entry name" value="Luciferase-like domain"/>
    <property type="match status" value="1"/>
</dbReference>
<evidence type="ECO:0000313" key="3">
    <source>
        <dbReference type="EMBL" id="PYB73154.1"/>
    </source>
</evidence>
<dbReference type="Proteomes" id="UP000247536">
    <property type="component" value="Unassembled WGS sequence"/>
</dbReference>
<accession>A0ABX5NS57</accession>
<proteinExistence type="predicted"/>
<dbReference type="SUPFAM" id="SSF51679">
    <property type="entry name" value="Bacterial luciferase-like"/>
    <property type="match status" value="1"/>
</dbReference>
<dbReference type="RefSeq" id="WP_110791769.1">
    <property type="nucleotide sequence ID" value="NZ_QJRY01000004.1"/>
</dbReference>
<sequence>MIDFSILDLSPIAEGHTVREALDASRRMAQVAEANGYKRFWLAEHHGMPGIASAATAIVIAHVGAGTSTIRIGSGGVMLPNHSPLVIAEQFGTLEALFPGRVDLGLGRAPGTDMRTARALRRNMDAGAESFPHDVIELQRLLGEPNEDHGLLAVPGMRSNVPIWLLGSSLYSAHLAAALGLPYAFASHFAPDQLGEAVEIYRQRFEPSDSLQSPHVMVGVMAAVADTDQEASRLFTSAQQQFVNLRRNVRRPFPRPVDSMDGFWSEIERIGVEHTLRYAIVGSPDTAAGKLDALLAEVAPDEVIVSTPIHDLDARLRSVELFAGLGDRIDLGVAAE</sequence>
<comment type="caution">
    <text evidence="3">The sequence shown here is derived from an EMBL/GenBank/DDBJ whole genome shotgun (WGS) entry which is preliminary data.</text>
</comment>
<dbReference type="InterPro" id="IPR050766">
    <property type="entry name" value="Bact_Lucif_Oxidored"/>
</dbReference>
<dbReference type="NCBIfam" id="TIGR03558">
    <property type="entry name" value="oxido_grp_1"/>
    <property type="match status" value="1"/>
</dbReference>
<keyword evidence="4" id="KW-1185">Reference proteome</keyword>
<dbReference type="InterPro" id="IPR019949">
    <property type="entry name" value="CmoO-like"/>
</dbReference>
<dbReference type="PANTHER" id="PTHR30137">
    <property type="entry name" value="LUCIFERASE-LIKE MONOOXYGENASE"/>
    <property type="match status" value="1"/>
</dbReference>
<evidence type="ECO:0000313" key="4">
    <source>
        <dbReference type="Proteomes" id="UP000247536"/>
    </source>
</evidence>
<feature type="domain" description="Luciferase-like" evidence="2">
    <location>
        <begin position="3"/>
        <end position="297"/>
    </location>
</feature>
<dbReference type="PANTHER" id="PTHR30137:SF6">
    <property type="entry name" value="LUCIFERASE-LIKE MONOOXYGENASE"/>
    <property type="match status" value="1"/>
</dbReference>
<protein>
    <submittedName>
        <fullName evidence="3">Alkane 1-monooxygenase</fullName>
    </submittedName>
</protein>
<organism evidence="3 4">
    <name type="scientific">Rhizobium wuzhouense</name>
    <dbReference type="NCBI Taxonomy" id="1986026"/>
    <lineage>
        <taxon>Bacteria</taxon>
        <taxon>Pseudomonadati</taxon>
        <taxon>Pseudomonadota</taxon>
        <taxon>Alphaproteobacteria</taxon>
        <taxon>Hyphomicrobiales</taxon>
        <taxon>Rhizobiaceae</taxon>
        <taxon>Rhizobium/Agrobacterium group</taxon>
        <taxon>Rhizobium</taxon>
    </lineage>
</organism>